<dbReference type="InterPro" id="IPR036615">
    <property type="entry name" value="Mur_ligase_C_dom_sf"/>
</dbReference>
<dbReference type="NCBIfam" id="TIGR01499">
    <property type="entry name" value="folC"/>
    <property type="match status" value="1"/>
</dbReference>
<protein>
    <submittedName>
        <fullName evidence="9">Mur ligase family protein</fullName>
    </submittedName>
</protein>
<dbReference type="GO" id="GO:0004326">
    <property type="term" value="F:tetrahydrofolylpolyglutamate synthase activity"/>
    <property type="evidence" value="ECO:0007669"/>
    <property type="project" value="UniProtKB-EC"/>
</dbReference>
<keyword evidence="10" id="KW-1185">Reference proteome</keyword>
<dbReference type="PANTHER" id="PTHR11136:SF0">
    <property type="entry name" value="DIHYDROFOLATE SYNTHETASE-RELATED"/>
    <property type="match status" value="1"/>
</dbReference>
<dbReference type="KEGG" id="lbe:MOO44_07595"/>
<proteinExistence type="inferred from homology"/>
<evidence type="ECO:0000259" key="8">
    <source>
        <dbReference type="Pfam" id="PF08245"/>
    </source>
</evidence>
<gene>
    <name evidence="9" type="ORF">MOO44_07595</name>
</gene>
<sequence>MDKKAAQYQAGLKRLNHTMKYDGKQRIELLNRIVERLYRTHPHQTVIRVCGTNGKTSTSNMVNNVLMADDRRVGLFTTPYLIDPREQITLNQVPITEHQFVDAKQVVQRTCQELGYDLTRDISEFEGWFLIALQFFITQKAQFIILECGMGGEFDATNAIDHSDYSFFTLIGMDHFKFLGNTLEAIATTKANMIRQGEQVITCANQRPVVNQILKRVAAERGASLHSAGEVSISEIDPGSLATPTKFTAEIDNVKMQIELQMMGDPQIKNAQSVIEWWHLYNSTNAHPIKLDALQLGIQRTTKLGRFSRLANGWIIDGAHNLDAINSFVATTNFYFKTQPKLIMVGFLADKEVKRCVAELQQLQNATFVTITPANHDRALPSAELLKLFQAQPAIQAGHNRVIDAHSIERGTAFLAAADSQTQKIVVGSFYNIKDVVKLIAGGI</sequence>
<dbReference type="Proteomes" id="UP000831181">
    <property type="component" value="Chromosome"/>
</dbReference>
<reference evidence="9" key="1">
    <citation type="journal article" date="2022" name="Int. J. Syst. Evol. Microbiol.">
        <title>Apilactobacillus apisilvae sp. nov., Nicolia spurrieriana gen. nov. sp. nov., Bombilactobacillus folatiphilus sp. nov. and Bombilactobacillus thymidiniphilus sp. nov., four new lactic acid bacterial isolates from stingless bees Tetragonula carbonaria and Austroplebeia australis.</title>
        <authorList>
            <person name="Oliphant S.A."/>
            <person name="Watson-Haigh N.S."/>
            <person name="Sumby K.M."/>
            <person name="Gardner J."/>
            <person name="Groom S."/>
            <person name="Jiranek V."/>
        </authorList>
    </citation>
    <scope>NUCLEOTIDE SEQUENCE</scope>
    <source>
        <strain evidence="9">SGEP1_A5</strain>
    </source>
</reference>
<keyword evidence="5 7" id="KW-0067">ATP-binding</keyword>
<dbReference type="RefSeq" id="WP_260116539.1">
    <property type="nucleotide sequence ID" value="NZ_CP093361.1"/>
</dbReference>
<dbReference type="PIRSF" id="PIRSF001563">
    <property type="entry name" value="Folylpolyglu_synth"/>
    <property type="match status" value="1"/>
</dbReference>
<dbReference type="Gene3D" id="3.40.1190.10">
    <property type="entry name" value="Mur-like, catalytic domain"/>
    <property type="match status" value="1"/>
</dbReference>
<dbReference type="Pfam" id="PF08245">
    <property type="entry name" value="Mur_ligase_M"/>
    <property type="match status" value="1"/>
</dbReference>
<dbReference type="SUPFAM" id="SSF53623">
    <property type="entry name" value="MurD-like peptide ligases, catalytic domain"/>
    <property type="match status" value="1"/>
</dbReference>
<dbReference type="Gene3D" id="3.90.190.20">
    <property type="entry name" value="Mur ligase, C-terminal domain"/>
    <property type="match status" value="1"/>
</dbReference>
<dbReference type="EMBL" id="CP093361">
    <property type="protein sequence ID" value="UQS86737.1"/>
    <property type="molecule type" value="Genomic_DNA"/>
</dbReference>
<evidence type="ECO:0000256" key="3">
    <source>
        <dbReference type="ARBA" id="ARBA00022723"/>
    </source>
</evidence>
<name>A0A976RRZ2_9LACO</name>
<keyword evidence="3" id="KW-0479">Metal-binding</keyword>
<evidence type="ECO:0000313" key="9">
    <source>
        <dbReference type="EMBL" id="UQS86737.1"/>
    </source>
</evidence>
<evidence type="ECO:0000256" key="5">
    <source>
        <dbReference type="ARBA" id="ARBA00022840"/>
    </source>
</evidence>
<evidence type="ECO:0000256" key="4">
    <source>
        <dbReference type="ARBA" id="ARBA00022741"/>
    </source>
</evidence>
<dbReference type="GO" id="GO:0005524">
    <property type="term" value="F:ATP binding"/>
    <property type="evidence" value="ECO:0007669"/>
    <property type="project" value="UniProtKB-KW"/>
</dbReference>
<keyword evidence="4 7" id="KW-0547">Nucleotide-binding</keyword>
<keyword evidence="2 7" id="KW-0436">Ligase</keyword>
<comment type="similarity">
    <text evidence="1 7">Belongs to the folylpolyglutamate synthase family.</text>
</comment>
<feature type="domain" description="Mur ligase central" evidence="8">
    <location>
        <begin position="135"/>
        <end position="274"/>
    </location>
</feature>
<dbReference type="GO" id="GO:0005737">
    <property type="term" value="C:cytoplasm"/>
    <property type="evidence" value="ECO:0007669"/>
    <property type="project" value="TreeGrafter"/>
</dbReference>
<evidence type="ECO:0000256" key="2">
    <source>
        <dbReference type="ARBA" id="ARBA00022598"/>
    </source>
</evidence>
<dbReference type="InterPro" id="IPR001645">
    <property type="entry name" value="Folylpolyglutamate_synth"/>
</dbReference>
<dbReference type="InterPro" id="IPR013221">
    <property type="entry name" value="Mur_ligase_cen"/>
</dbReference>
<accession>A0A976RRZ2</accession>
<evidence type="ECO:0000256" key="1">
    <source>
        <dbReference type="ARBA" id="ARBA00008276"/>
    </source>
</evidence>
<evidence type="ECO:0000313" key="10">
    <source>
        <dbReference type="Proteomes" id="UP000831181"/>
    </source>
</evidence>
<keyword evidence="6" id="KW-0460">Magnesium</keyword>
<evidence type="ECO:0000256" key="6">
    <source>
        <dbReference type="ARBA" id="ARBA00022842"/>
    </source>
</evidence>
<organism evidence="9 10">
    <name type="scientific">Nicoliella spurrieriana</name>
    <dbReference type="NCBI Taxonomy" id="2925830"/>
    <lineage>
        <taxon>Bacteria</taxon>
        <taxon>Bacillati</taxon>
        <taxon>Bacillota</taxon>
        <taxon>Bacilli</taxon>
        <taxon>Lactobacillales</taxon>
        <taxon>Lactobacillaceae</taxon>
        <taxon>Nicoliella</taxon>
    </lineage>
</organism>
<dbReference type="PANTHER" id="PTHR11136">
    <property type="entry name" value="FOLYLPOLYGLUTAMATE SYNTHASE-RELATED"/>
    <property type="match status" value="1"/>
</dbReference>
<dbReference type="AlphaFoldDB" id="A0A976RRZ2"/>
<dbReference type="GO" id="GO:0008841">
    <property type="term" value="F:dihydrofolate synthase activity"/>
    <property type="evidence" value="ECO:0007669"/>
    <property type="project" value="TreeGrafter"/>
</dbReference>
<evidence type="ECO:0000256" key="7">
    <source>
        <dbReference type="PIRNR" id="PIRNR001563"/>
    </source>
</evidence>
<dbReference type="GO" id="GO:0046872">
    <property type="term" value="F:metal ion binding"/>
    <property type="evidence" value="ECO:0007669"/>
    <property type="project" value="UniProtKB-KW"/>
</dbReference>
<dbReference type="SUPFAM" id="SSF53244">
    <property type="entry name" value="MurD-like peptide ligases, peptide-binding domain"/>
    <property type="match status" value="1"/>
</dbReference>
<dbReference type="InterPro" id="IPR036565">
    <property type="entry name" value="Mur-like_cat_sf"/>
</dbReference>